<protein>
    <submittedName>
        <fullName evidence="11">I17RD-like protein</fullName>
    </submittedName>
</protein>
<name>A0ABY7FY19_MYAAR</name>
<feature type="transmembrane region" description="Helical" evidence="9">
    <location>
        <begin position="22"/>
        <end position="44"/>
    </location>
</feature>
<evidence type="ECO:0000259" key="10">
    <source>
        <dbReference type="PROSITE" id="PS51534"/>
    </source>
</evidence>
<evidence type="ECO:0000256" key="4">
    <source>
        <dbReference type="ARBA" id="ARBA00022989"/>
    </source>
</evidence>
<comment type="subcellular location">
    <subcellularLocation>
        <location evidence="1">Membrane</location>
        <topology evidence="1">Single-pass type I membrane protein</topology>
    </subcellularLocation>
</comment>
<dbReference type="PANTHER" id="PTHR15583">
    <property type="entry name" value="INTERLEUKIN-17 RECEPTOR"/>
    <property type="match status" value="1"/>
</dbReference>
<keyword evidence="2 9" id="KW-0812">Transmembrane</keyword>
<evidence type="ECO:0000256" key="6">
    <source>
        <dbReference type="ARBA" id="ARBA00023170"/>
    </source>
</evidence>
<evidence type="ECO:0000256" key="3">
    <source>
        <dbReference type="ARBA" id="ARBA00022729"/>
    </source>
</evidence>
<accession>A0ABY7FY19</accession>
<gene>
    <name evidence="11" type="ORF">MAR_011636</name>
</gene>
<dbReference type="PANTHER" id="PTHR15583:SF7">
    <property type="entry name" value="INTERLEUKIN CYTOKINE RECEPTOR-RELATED PROTEIN 2"/>
    <property type="match status" value="1"/>
</dbReference>
<feature type="domain" description="SEFIR" evidence="10">
    <location>
        <begin position="77"/>
        <end position="228"/>
    </location>
</feature>
<dbReference type="Gene3D" id="3.40.50.11530">
    <property type="match status" value="1"/>
</dbReference>
<evidence type="ECO:0000313" key="11">
    <source>
        <dbReference type="EMBL" id="WAR25932.1"/>
    </source>
</evidence>
<evidence type="ECO:0000313" key="12">
    <source>
        <dbReference type="Proteomes" id="UP001164746"/>
    </source>
</evidence>
<dbReference type="EMBL" id="CP111025">
    <property type="protein sequence ID" value="WAR25932.1"/>
    <property type="molecule type" value="Genomic_DNA"/>
</dbReference>
<proteinExistence type="predicted"/>
<keyword evidence="3" id="KW-0732">Signal</keyword>
<evidence type="ECO:0000256" key="5">
    <source>
        <dbReference type="ARBA" id="ARBA00023136"/>
    </source>
</evidence>
<feature type="region of interest" description="Disordered" evidence="8">
    <location>
        <begin position="454"/>
        <end position="473"/>
    </location>
</feature>
<keyword evidence="4 9" id="KW-1133">Transmembrane helix</keyword>
<feature type="compositionally biased region" description="Polar residues" evidence="8">
    <location>
        <begin position="341"/>
        <end position="378"/>
    </location>
</feature>
<dbReference type="PROSITE" id="PS51534">
    <property type="entry name" value="SEFIR"/>
    <property type="match status" value="1"/>
</dbReference>
<evidence type="ECO:0000256" key="7">
    <source>
        <dbReference type="ARBA" id="ARBA00023180"/>
    </source>
</evidence>
<keyword evidence="6" id="KW-0675">Receptor</keyword>
<evidence type="ECO:0000256" key="9">
    <source>
        <dbReference type="SAM" id="Phobius"/>
    </source>
</evidence>
<evidence type="ECO:0000256" key="8">
    <source>
        <dbReference type="SAM" id="MobiDB-lite"/>
    </source>
</evidence>
<reference evidence="11" key="1">
    <citation type="submission" date="2022-11" db="EMBL/GenBank/DDBJ databases">
        <title>Centuries of genome instability and evolution in soft-shell clam transmissible cancer (bioRxiv).</title>
        <authorList>
            <person name="Hart S.F.M."/>
            <person name="Yonemitsu M.A."/>
            <person name="Giersch R.M."/>
            <person name="Beal B.F."/>
            <person name="Arriagada G."/>
            <person name="Davis B.W."/>
            <person name="Ostrander E.A."/>
            <person name="Goff S.P."/>
            <person name="Metzger M.J."/>
        </authorList>
    </citation>
    <scope>NUCLEOTIDE SEQUENCE</scope>
    <source>
        <strain evidence="11">MELC-2E11</strain>
        <tissue evidence="11">Siphon/mantle</tissue>
    </source>
</reference>
<dbReference type="Proteomes" id="UP001164746">
    <property type="component" value="Chromosome 14"/>
</dbReference>
<evidence type="ECO:0000256" key="1">
    <source>
        <dbReference type="ARBA" id="ARBA00004479"/>
    </source>
</evidence>
<dbReference type="InterPro" id="IPR013568">
    <property type="entry name" value="SEFIR_dom"/>
</dbReference>
<dbReference type="Pfam" id="PF08357">
    <property type="entry name" value="SEFIR"/>
    <property type="match status" value="1"/>
</dbReference>
<sequence length="534" mass="59649">MDTENVQVSKASHQEYEESLKIVLGTVFGVFGVVGIIIIVVLVYRFYKNRRNGSGSGSDRNASFHRSVSIDLEQKQVPTVLLLYSYDCSAHEKVVESLAGFLIETCNCNVHVDMFEEQIIHERGLDDWLVDNLQEAEFIIVLSSVGARLRCSKKKVKFKLDSSKTLPDYFAVAVDYVAEKMRVERSKGMPLTTFCVAYMDYSTVNDIPPQLEMAFKFCLMKDITALFSHLHGINGEPTKDGAPIVGLTADSFDTTEMGQELKVAIESAKEYFKSNPDWVEGRIEPVPNPNKTKSRHVRKSSLEPLLLATQMDCSNSTPDPHMINSEIAMQPLPPRVDHSKNTQSSQPPQRQNSFHSSLSSHQTLNTPPGPQNSKSCDNVPSESLCSCDLCGVEGHQMGSSQCKLKHLLLTQEMEISENDENVKLKSKSMPAVNRNSLYSSQTIFKAEVHKEWDDNDGSLSHADSQESSSYADSSVDDLEKDLHSIMNPTFVSRPQPMYSHTSFDDIAGVYNVLPLPTKMDIISENISNFFLLPK</sequence>
<evidence type="ECO:0000256" key="2">
    <source>
        <dbReference type="ARBA" id="ARBA00022692"/>
    </source>
</evidence>
<feature type="region of interest" description="Disordered" evidence="8">
    <location>
        <begin position="332"/>
        <end position="378"/>
    </location>
</feature>
<dbReference type="InterPro" id="IPR039465">
    <property type="entry name" value="IL-17_rcpt-like"/>
</dbReference>
<organism evidence="11 12">
    <name type="scientific">Mya arenaria</name>
    <name type="common">Soft-shell clam</name>
    <dbReference type="NCBI Taxonomy" id="6604"/>
    <lineage>
        <taxon>Eukaryota</taxon>
        <taxon>Metazoa</taxon>
        <taxon>Spiralia</taxon>
        <taxon>Lophotrochozoa</taxon>
        <taxon>Mollusca</taxon>
        <taxon>Bivalvia</taxon>
        <taxon>Autobranchia</taxon>
        <taxon>Heteroconchia</taxon>
        <taxon>Euheterodonta</taxon>
        <taxon>Imparidentia</taxon>
        <taxon>Neoheterodontei</taxon>
        <taxon>Myida</taxon>
        <taxon>Myoidea</taxon>
        <taxon>Myidae</taxon>
        <taxon>Mya</taxon>
    </lineage>
</organism>
<keyword evidence="7" id="KW-0325">Glycoprotein</keyword>
<keyword evidence="5 9" id="KW-0472">Membrane</keyword>
<keyword evidence="12" id="KW-1185">Reference proteome</keyword>